<dbReference type="InterPro" id="IPR051675">
    <property type="entry name" value="Endo/Exo/Phosphatase_dom_1"/>
</dbReference>
<feature type="chain" id="PRO_5012417426" evidence="2">
    <location>
        <begin position="17"/>
        <end position="111"/>
    </location>
</feature>
<gene>
    <name evidence="4" type="ORF">CLAN_0446</name>
</gene>
<evidence type="ECO:0000313" key="4">
    <source>
        <dbReference type="EMBL" id="ARQ97203.1"/>
    </source>
</evidence>
<dbReference type="GO" id="GO:0015628">
    <property type="term" value="P:protein secretion by the type II secretion system"/>
    <property type="evidence" value="ECO:0007669"/>
    <property type="project" value="TreeGrafter"/>
</dbReference>
<organism evidence="4 5">
    <name type="scientific">Campylobacter lanienae NCTC 13004</name>
    <dbReference type="NCBI Taxonomy" id="1031753"/>
    <lineage>
        <taxon>Bacteria</taxon>
        <taxon>Pseudomonadati</taxon>
        <taxon>Campylobacterota</taxon>
        <taxon>Epsilonproteobacteria</taxon>
        <taxon>Campylobacterales</taxon>
        <taxon>Campylobacteraceae</taxon>
        <taxon>Campylobacter</taxon>
    </lineage>
</organism>
<dbReference type="RefSeq" id="WP_100590485.1">
    <property type="nucleotide sequence ID" value="NZ_CP015578.1"/>
</dbReference>
<name>A0A1X9SLU7_9BACT</name>
<evidence type="ECO:0000313" key="5">
    <source>
        <dbReference type="Proteomes" id="UP000202031"/>
    </source>
</evidence>
<feature type="compositionally biased region" description="Basic and acidic residues" evidence="1">
    <location>
        <begin position="84"/>
        <end position="111"/>
    </location>
</feature>
<dbReference type="PANTHER" id="PTHR21180">
    <property type="entry name" value="ENDONUCLEASE/EXONUCLEASE/PHOSPHATASE FAMILY DOMAIN-CONTAINING PROTEIN 1"/>
    <property type="match status" value="1"/>
</dbReference>
<dbReference type="Gene3D" id="1.10.150.320">
    <property type="entry name" value="Photosystem II 12 kDa extrinsic protein"/>
    <property type="match status" value="1"/>
</dbReference>
<dbReference type="Proteomes" id="UP000202031">
    <property type="component" value="Chromosome"/>
</dbReference>
<reference evidence="5" key="2">
    <citation type="journal article" date="2017" name="Genome Biol. Evol.">
        <title>Comparative genomic analysis identifies a Campylobacter clade deficient in selenium metabolism.</title>
        <authorList>
            <person name="Miller W.G."/>
            <person name="Yee E."/>
            <person name="Lopes B.S."/>
            <person name="Chapman M.H."/>
            <person name="Huynh S."/>
            <person name="Bono J.L."/>
            <person name="Parker C.T."/>
            <person name="Strachan N.J.C."/>
            <person name="Forbes K.J."/>
        </authorList>
    </citation>
    <scope>NUCLEOTIDE SEQUENCE [LARGE SCALE GENOMIC DNA]</scope>
    <source>
        <strain evidence="5">NCTC 13004</strain>
    </source>
</reference>
<dbReference type="InterPro" id="IPR004509">
    <property type="entry name" value="Competence_ComEA_HhH"/>
</dbReference>
<dbReference type="GeneID" id="46920919"/>
<sequence length="111" mass="12186">MKAIILTALSASMVLAAININTANKSELMELPGIGEGKANAIIEYRAKNKFKTINEIKNVSGIGDKIYENIKADLIVNGPTDTKNLKSKDIKKPIKNDKKEKIDNNSTETR</sequence>
<feature type="domain" description="Helix-hairpin-helix DNA-binding motif class 1" evidence="3">
    <location>
        <begin position="55"/>
        <end position="74"/>
    </location>
</feature>
<dbReference type="GO" id="GO:0006281">
    <property type="term" value="P:DNA repair"/>
    <property type="evidence" value="ECO:0007669"/>
    <property type="project" value="InterPro"/>
</dbReference>
<accession>A0A1X9SLU7</accession>
<dbReference type="GO" id="GO:0003677">
    <property type="term" value="F:DNA binding"/>
    <property type="evidence" value="ECO:0007669"/>
    <property type="project" value="InterPro"/>
</dbReference>
<dbReference type="SMART" id="SM00278">
    <property type="entry name" value="HhH1"/>
    <property type="match status" value="2"/>
</dbReference>
<feature type="signal peptide" evidence="2">
    <location>
        <begin position="1"/>
        <end position="16"/>
    </location>
</feature>
<protein>
    <submittedName>
        <fullName evidence="4">Putative ComE family competence protein</fullName>
    </submittedName>
</protein>
<reference evidence="5" key="1">
    <citation type="journal article" date="2017" name="Genome Biol. Evol.">
        <title>Comparative Genomic Analysis Identifies a Campylobacter Clade Deficient in Selenium Metabolism.</title>
        <authorList>
            <person name="Miller W.G."/>
            <person name="Yee E."/>
            <person name="Lopes B.S."/>
            <person name="Chapman M.H."/>
            <person name="Huynh S."/>
            <person name="Bono J.L."/>
            <person name="Parker C.T."/>
            <person name="Strachan N.J.C."/>
            <person name="Forbes K.J."/>
        </authorList>
    </citation>
    <scope>NUCLEOTIDE SEQUENCE [LARGE SCALE GENOMIC DNA]</scope>
    <source>
        <strain evidence="5">NCTC 13004</strain>
    </source>
</reference>
<feature type="region of interest" description="Disordered" evidence="1">
    <location>
        <begin position="79"/>
        <end position="111"/>
    </location>
</feature>
<dbReference type="GO" id="GO:0015627">
    <property type="term" value="C:type II protein secretion system complex"/>
    <property type="evidence" value="ECO:0007669"/>
    <property type="project" value="TreeGrafter"/>
</dbReference>
<evidence type="ECO:0000259" key="3">
    <source>
        <dbReference type="SMART" id="SM00278"/>
    </source>
</evidence>
<feature type="domain" description="Helix-hairpin-helix DNA-binding motif class 1" evidence="3">
    <location>
        <begin position="26"/>
        <end position="45"/>
    </location>
</feature>
<dbReference type="EMBL" id="CP015578">
    <property type="protein sequence ID" value="ARQ97203.1"/>
    <property type="molecule type" value="Genomic_DNA"/>
</dbReference>
<keyword evidence="2" id="KW-0732">Signal</keyword>
<dbReference type="InterPro" id="IPR003583">
    <property type="entry name" value="Hlx-hairpin-Hlx_DNA-bd_motif"/>
</dbReference>
<evidence type="ECO:0000256" key="1">
    <source>
        <dbReference type="SAM" id="MobiDB-lite"/>
    </source>
</evidence>
<proteinExistence type="predicted"/>
<dbReference type="InterPro" id="IPR010994">
    <property type="entry name" value="RuvA_2-like"/>
</dbReference>
<dbReference type="AlphaFoldDB" id="A0A1X9SLU7"/>
<dbReference type="NCBIfam" id="TIGR00426">
    <property type="entry name" value="competence protein ComEA helix-hairpin-helix repeat region"/>
    <property type="match status" value="1"/>
</dbReference>
<dbReference type="Pfam" id="PF12836">
    <property type="entry name" value="HHH_3"/>
    <property type="match status" value="1"/>
</dbReference>
<dbReference type="KEGG" id="clx:CLAN_0446"/>
<dbReference type="SUPFAM" id="SSF47781">
    <property type="entry name" value="RuvA domain 2-like"/>
    <property type="match status" value="1"/>
</dbReference>
<evidence type="ECO:0000256" key="2">
    <source>
        <dbReference type="SAM" id="SignalP"/>
    </source>
</evidence>
<dbReference type="PANTHER" id="PTHR21180:SF32">
    <property type="entry name" value="ENDONUCLEASE_EXONUCLEASE_PHOSPHATASE FAMILY DOMAIN-CONTAINING PROTEIN 1"/>
    <property type="match status" value="1"/>
</dbReference>